<reference evidence="6 9" key="3">
    <citation type="submission" date="2019-12" db="EMBL/GenBank/DDBJ databases">
        <title>Draft Genome Sequences of Six Type Strains of the Genus Massilia.</title>
        <authorList>
            <person name="Miess H."/>
            <person name="Frediansyah A."/>
            <person name="Goeker M."/>
            <person name="Gross H."/>
        </authorList>
    </citation>
    <scope>NUCLEOTIDE SEQUENCE [LARGE SCALE GENOMIC DNA]</scope>
    <source>
        <strain evidence="6 9">DSM 26639</strain>
    </source>
</reference>
<keyword evidence="2" id="KW-0805">Transcription regulation</keyword>
<keyword evidence="3" id="KW-0238">DNA-binding</keyword>
<dbReference type="PANTHER" id="PTHR30346:SF0">
    <property type="entry name" value="HCA OPERON TRANSCRIPTIONAL ACTIVATOR HCAR"/>
    <property type="match status" value="1"/>
</dbReference>
<comment type="similarity">
    <text evidence="1">Belongs to the LysR transcriptional regulatory family.</text>
</comment>
<dbReference type="Pfam" id="PF00126">
    <property type="entry name" value="HTH_1"/>
    <property type="match status" value="1"/>
</dbReference>
<reference evidence="7 8" key="1">
    <citation type="journal article" date="2015" name="Stand. Genomic Sci.">
        <title>Genomic Encyclopedia of Bacterial and Archaeal Type Strains, Phase III: the genomes of soil and plant-associated and newly described type strains.</title>
        <authorList>
            <person name="Whitman W.B."/>
            <person name="Woyke T."/>
            <person name="Klenk H.P."/>
            <person name="Zhou Y."/>
            <person name="Lilburn T.G."/>
            <person name="Beck B.J."/>
            <person name="De Vos P."/>
            <person name="Vandamme P."/>
            <person name="Eisen J.A."/>
            <person name="Garrity G."/>
            <person name="Hugenholtz P."/>
            <person name="Kyrpides N.C."/>
        </authorList>
    </citation>
    <scope>NUCLEOTIDE SEQUENCE [LARGE SCALE GENOMIC DNA]</scope>
    <source>
        <strain evidence="7 8">CGMCC 1.10685</strain>
    </source>
</reference>
<dbReference type="PROSITE" id="PS50931">
    <property type="entry name" value="HTH_LYSR"/>
    <property type="match status" value="1"/>
</dbReference>
<evidence type="ECO:0000259" key="5">
    <source>
        <dbReference type="PROSITE" id="PS50931"/>
    </source>
</evidence>
<proteinExistence type="inferred from homology"/>
<dbReference type="InterPro" id="IPR000847">
    <property type="entry name" value="LysR_HTH_N"/>
</dbReference>
<dbReference type="SUPFAM" id="SSF46785">
    <property type="entry name" value="Winged helix' DNA-binding domain"/>
    <property type="match status" value="1"/>
</dbReference>
<dbReference type="InterPro" id="IPR036388">
    <property type="entry name" value="WH-like_DNA-bd_sf"/>
</dbReference>
<organism evidence="7 8">
    <name type="scientific">Pseudoduganella flava</name>
    <dbReference type="NCBI Taxonomy" id="871742"/>
    <lineage>
        <taxon>Bacteria</taxon>
        <taxon>Pseudomonadati</taxon>
        <taxon>Pseudomonadota</taxon>
        <taxon>Betaproteobacteria</taxon>
        <taxon>Burkholderiales</taxon>
        <taxon>Oxalobacteraceae</taxon>
        <taxon>Telluria group</taxon>
        <taxon>Pseudoduganella</taxon>
    </lineage>
</organism>
<dbReference type="InterPro" id="IPR036390">
    <property type="entry name" value="WH_DNA-bd_sf"/>
</dbReference>
<dbReference type="Gene3D" id="1.10.10.10">
    <property type="entry name" value="Winged helix-like DNA-binding domain superfamily/Winged helix DNA-binding domain"/>
    <property type="match status" value="1"/>
</dbReference>
<dbReference type="PANTHER" id="PTHR30346">
    <property type="entry name" value="TRANSCRIPTIONAL DUAL REGULATOR HCAR-RELATED"/>
    <property type="match status" value="1"/>
</dbReference>
<dbReference type="Pfam" id="PF03466">
    <property type="entry name" value="LysR_substrate"/>
    <property type="match status" value="1"/>
</dbReference>
<keyword evidence="4" id="KW-0804">Transcription</keyword>
<dbReference type="GO" id="GO:0003677">
    <property type="term" value="F:DNA binding"/>
    <property type="evidence" value="ECO:0007669"/>
    <property type="project" value="UniProtKB-KW"/>
</dbReference>
<evidence type="ECO:0000313" key="6">
    <source>
        <dbReference type="EMBL" id="QGZ42344.1"/>
    </source>
</evidence>
<dbReference type="SUPFAM" id="SSF53850">
    <property type="entry name" value="Periplasmic binding protein-like II"/>
    <property type="match status" value="1"/>
</dbReference>
<dbReference type="InterPro" id="IPR005119">
    <property type="entry name" value="LysR_subst-bd"/>
</dbReference>
<dbReference type="AlphaFoldDB" id="A0A562PKB7"/>
<evidence type="ECO:0000313" key="7">
    <source>
        <dbReference type="EMBL" id="TWI44901.1"/>
    </source>
</evidence>
<reference evidence="7" key="2">
    <citation type="submission" date="2019-07" db="EMBL/GenBank/DDBJ databases">
        <authorList>
            <person name="Whitman W."/>
            <person name="Huntemann M."/>
            <person name="Clum A."/>
            <person name="Pillay M."/>
            <person name="Palaniappan K."/>
            <person name="Varghese N."/>
            <person name="Mikhailova N."/>
            <person name="Stamatis D."/>
            <person name="Reddy T."/>
            <person name="Daum C."/>
            <person name="Shapiro N."/>
            <person name="Ivanova N."/>
            <person name="Kyrpides N."/>
            <person name="Woyke T."/>
        </authorList>
    </citation>
    <scope>NUCLEOTIDE SEQUENCE</scope>
    <source>
        <strain evidence="7">CGMCC 1.10685</strain>
    </source>
</reference>
<protein>
    <submittedName>
        <fullName evidence="7">LysR family malonate utilization transcriptional regulator</fullName>
    </submittedName>
    <submittedName>
        <fullName evidence="6">LysR family transcriptional regulator</fullName>
    </submittedName>
</protein>
<evidence type="ECO:0000256" key="4">
    <source>
        <dbReference type="ARBA" id="ARBA00023163"/>
    </source>
</evidence>
<dbReference type="Proteomes" id="UP000437862">
    <property type="component" value="Chromosome"/>
</dbReference>
<dbReference type="RefSeq" id="WP_145878459.1">
    <property type="nucleotide sequence ID" value="NZ_CP046904.1"/>
</dbReference>
<evidence type="ECO:0000256" key="3">
    <source>
        <dbReference type="ARBA" id="ARBA00023125"/>
    </source>
</evidence>
<dbReference type="GO" id="GO:0003700">
    <property type="term" value="F:DNA-binding transcription factor activity"/>
    <property type="evidence" value="ECO:0007669"/>
    <property type="project" value="InterPro"/>
</dbReference>
<name>A0A562PKB7_9BURK</name>
<accession>A0A562PKB7</accession>
<gene>
    <name evidence="6" type="ORF">GO485_27130</name>
    <name evidence="7" type="ORF">IP92_04076</name>
</gene>
<dbReference type="EMBL" id="VLKW01000008">
    <property type="protein sequence ID" value="TWI44901.1"/>
    <property type="molecule type" value="Genomic_DNA"/>
</dbReference>
<keyword evidence="9" id="KW-1185">Reference proteome</keyword>
<dbReference type="Gene3D" id="3.40.190.290">
    <property type="match status" value="1"/>
</dbReference>
<feature type="domain" description="HTH lysR-type" evidence="5">
    <location>
        <begin position="6"/>
        <end position="63"/>
    </location>
</feature>
<dbReference type="EMBL" id="CP046904">
    <property type="protein sequence ID" value="QGZ42344.1"/>
    <property type="molecule type" value="Genomic_DNA"/>
</dbReference>
<evidence type="ECO:0000256" key="1">
    <source>
        <dbReference type="ARBA" id="ARBA00009437"/>
    </source>
</evidence>
<evidence type="ECO:0000256" key="2">
    <source>
        <dbReference type="ARBA" id="ARBA00023015"/>
    </source>
</evidence>
<dbReference type="GO" id="GO:0032993">
    <property type="term" value="C:protein-DNA complex"/>
    <property type="evidence" value="ECO:0007669"/>
    <property type="project" value="TreeGrafter"/>
</dbReference>
<evidence type="ECO:0000313" key="8">
    <source>
        <dbReference type="Proteomes" id="UP000315112"/>
    </source>
</evidence>
<dbReference type="Proteomes" id="UP000315112">
    <property type="component" value="Unassembled WGS sequence"/>
</dbReference>
<evidence type="ECO:0000313" key="9">
    <source>
        <dbReference type="Proteomes" id="UP000437862"/>
    </source>
</evidence>
<dbReference type="OrthoDB" id="6085485at2"/>
<sequence length="303" mass="33335">MIDEEITLKKLEIFLAFMRLNSLARVSDEVGQSAVSVHRALHSLEEGLRCPLFQREGRKLTALPAAFAFASHAQRAVAETEEGIRKVRELAGFNSNRLRIGSLYSLTLHCIPHLLMGLKLRRPELHVDLTLGSNKDLLQRLANGQLDAVVIGLQAPHHNPQLLAVPLFEDEVRLAAPLGSPYAGTPRVDLKDLRHEQFLTLGDGFVTADSFNHAFRQAGFVPETTLQVSDIFSLINLVGSGMGYSLLPARVAAYSARIELIPLAAPYVSHQVITLLLPRSREKDANLLALAAESRMFSKQPAS</sequence>